<dbReference type="AlphaFoldDB" id="A0A915J917"/>
<protein>
    <submittedName>
        <fullName evidence="2">Uncharacterized protein</fullName>
    </submittedName>
</protein>
<name>A0A915J917_ROMCU</name>
<keyword evidence="1" id="KW-1185">Reference proteome</keyword>
<dbReference type="WBParaSite" id="nRc.2.0.1.t22248-RA">
    <property type="protein sequence ID" value="nRc.2.0.1.t22248-RA"/>
    <property type="gene ID" value="nRc.2.0.1.g22248"/>
</dbReference>
<proteinExistence type="predicted"/>
<organism evidence="1 2">
    <name type="scientific">Romanomermis culicivorax</name>
    <name type="common">Nematode worm</name>
    <dbReference type="NCBI Taxonomy" id="13658"/>
    <lineage>
        <taxon>Eukaryota</taxon>
        <taxon>Metazoa</taxon>
        <taxon>Ecdysozoa</taxon>
        <taxon>Nematoda</taxon>
        <taxon>Enoplea</taxon>
        <taxon>Dorylaimia</taxon>
        <taxon>Mermithida</taxon>
        <taxon>Mermithoidea</taxon>
        <taxon>Mermithidae</taxon>
        <taxon>Romanomermis</taxon>
    </lineage>
</organism>
<evidence type="ECO:0000313" key="2">
    <source>
        <dbReference type="WBParaSite" id="nRc.2.0.1.t22248-RA"/>
    </source>
</evidence>
<accession>A0A915J917</accession>
<evidence type="ECO:0000313" key="1">
    <source>
        <dbReference type="Proteomes" id="UP000887565"/>
    </source>
</evidence>
<dbReference type="Proteomes" id="UP000887565">
    <property type="component" value="Unplaced"/>
</dbReference>
<sequence>MRSVESESKSTPWMHRNRNRLHGCKGIGLEILVHEISGIGIEIDLMDAEKSESESSFMRSKESESTSVPWMHRNRNRLHGCKGIGLEILVHEISGIGIEIDLMDAEKSESESSFMRLKESESTSVPWMHRNRNRLHGCKGIGFEILVHEISVIGIEIDLMDAEKSESKS</sequence>
<reference evidence="2" key="1">
    <citation type="submission" date="2022-11" db="UniProtKB">
        <authorList>
            <consortium name="WormBaseParasite"/>
        </authorList>
    </citation>
    <scope>IDENTIFICATION</scope>
</reference>